<dbReference type="FunFam" id="3.90.550.10:FF:000003">
    <property type="entry name" value="2-C-methyl-D-erythritol 4-phosphate cytidylyltransferase"/>
    <property type="match status" value="1"/>
</dbReference>
<dbReference type="EMBL" id="BART01001593">
    <property type="protein sequence ID" value="GAG71390.1"/>
    <property type="molecule type" value="Genomic_DNA"/>
</dbReference>
<dbReference type="InterPro" id="IPR001228">
    <property type="entry name" value="IspD"/>
</dbReference>
<name>X0ZNQ0_9ZZZZ</name>
<dbReference type="GO" id="GO:0050518">
    <property type="term" value="F:2-C-methyl-D-erythritol 4-phosphate cytidylyltransferase activity"/>
    <property type="evidence" value="ECO:0007669"/>
    <property type="project" value="InterPro"/>
</dbReference>
<dbReference type="InterPro" id="IPR029044">
    <property type="entry name" value="Nucleotide-diphossugar_trans"/>
</dbReference>
<proteinExistence type="inferred from homology"/>
<dbReference type="Pfam" id="PF01128">
    <property type="entry name" value="IspD"/>
    <property type="match status" value="1"/>
</dbReference>
<dbReference type="InterPro" id="IPR050088">
    <property type="entry name" value="IspD/TarI_cytidylyltransf_bact"/>
</dbReference>
<comment type="caution">
    <text evidence="3">The sequence shown here is derived from an EMBL/GenBank/DDBJ whole genome shotgun (WGS) entry which is preliminary data.</text>
</comment>
<evidence type="ECO:0000256" key="1">
    <source>
        <dbReference type="ARBA" id="ARBA00022679"/>
    </source>
</evidence>
<dbReference type="SUPFAM" id="SSF53448">
    <property type="entry name" value="Nucleotide-diphospho-sugar transferases"/>
    <property type="match status" value="1"/>
</dbReference>
<dbReference type="Gene3D" id="3.90.550.10">
    <property type="entry name" value="Spore Coat Polysaccharide Biosynthesis Protein SpsA, Chain A"/>
    <property type="match status" value="1"/>
</dbReference>
<sequence length="232" mass="25868">MKKNYSIIVAAGKSRRMNSAVSKQFIFISGKPVLAHTIDAFEKSSLIDQIVLVINESDIEKCKKIIINKYRYKKVREIVAGGEERQHSVLNGLKALPSDTNLVAIHDGARFLITPELIDKAVKAAYDSDGVVVAIPVQDTIKESWSNKIISNTFNRDRLWAAQTPQVFPYSIIIEAYSKASKTGFIGTDDASLVENLGYEINLVLGSVENIKITTNFDLILAETILNRRRLK</sequence>
<keyword evidence="2" id="KW-0548">Nucleotidyltransferase</keyword>
<dbReference type="HAMAP" id="MF_00108">
    <property type="entry name" value="IspD"/>
    <property type="match status" value="1"/>
</dbReference>
<dbReference type="PANTHER" id="PTHR32125">
    <property type="entry name" value="2-C-METHYL-D-ERYTHRITOL 4-PHOSPHATE CYTIDYLYLTRANSFERASE, CHLOROPLASTIC"/>
    <property type="match status" value="1"/>
</dbReference>
<reference evidence="3" key="1">
    <citation type="journal article" date="2014" name="Front. Microbiol.">
        <title>High frequency of phylogenetically diverse reductive dehalogenase-homologous genes in deep subseafloor sedimentary metagenomes.</title>
        <authorList>
            <person name="Kawai M."/>
            <person name="Futagami T."/>
            <person name="Toyoda A."/>
            <person name="Takaki Y."/>
            <person name="Nishi S."/>
            <person name="Hori S."/>
            <person name="Arai W."/>
            <person name="Tsubouchi T."/>
            <person name="Morono Y."/>
            <person name="Uchiyama I."/>
            <person name="Ito T."/>
            <person name="Fujiyama A."/>
            <person name="Inagaki F."/>
            <person name="Takami H."/>
        </authorList>
    </citation>
    <scope>NUCLEOTIDE SEQUENCE</scope>
    <source>
        <strain evidence="3">Expedition CK06-06</strain>
    </source>
</reference>
<evidence type="ECO:0008006" key="4">
    <source>
        <dbReference type="Google" id="ProtNLM"/>
    </source>
</evidence>
<dbReference type="NCBIfam" id="TIGR00453">
    <property type="entry name" value="ispD"/>
    <property type="match status" value="1"/>
</dbReference>
<organism evidence="3">
    <name type="scientific">marine sediment metagenome</name>
    <dbReference type="NCBI Taxonomy" id="412755"/>
    <lineage>
        <taxon>unclassified sequences</taxon>
        <taxon>metagenomes</taxon>
        <taxon>ecological metagenomes</taxon>
    </lineage>
</organism>
<evidence type="ECO:0000256" key="2">
    <source>
        <dbReference type="ARBA" id="ARBA00022695"/>
    </source>
</evidence>
<keyword evidence="1" id="KW-0808">Transferase</keyword>
<dbReference type="CDD" id="cd02516">
    <property type="entry name" value="CDP-ME_synthetase"/>
    <property type="match status" value="1"/>
</dbReference>
<dbReference type="AlphaFoldDB" id="X0ZNQ0"/>
<dbReference type="InterPro" id="IPR034683">
    <property type="entry name" value="IspD/TarI"/>
</dbReference>
<evidence type="ECO:0000313" key="3">
    <source>
        <dbReference type="EMBL" id="GAG71390.1"/>
    </source>
</evidence>
<protein>
    <recommendedName>
        <fullName evidence="4">2-C-methyl-D-erythritol 4-phosphate cytidylyltransferase</fullName>
    </recommendedName>
</protein>
<dbReference type="PANTHER" id="PTHR32125:SF4">
    <property type="entry name" value="2-C-METHYL-D-ERYTHRITOL 4-PHOSPHATE CYTIDYLYLTRANSFERASE, CHLOROPLASTIC"/>
    <property type="match status" value="1"/>
</dbReference>
<gene>
    <name evidence="3" type="ORF">S01H4_05479</name>
</gene>
<accession>X0ZNQ0</accession>
<dbReference type="GO" id="GO:0008299">
    <property type="term" value="P:isoprenoid biosynthetic process"/>
    <property type="evidence" value="ECO:0007669"/>
    <property type="project" value="InterPro"/>
</dbReference>